<dbReference type="EMBL" id="WKFB01000014">
    <property type="protein sequence ID" value="KAF6739220.1"/>
    <property type="molecule type" value="Genomic_DNA"/>
</dbReference>
<evidence type="ECO:0000256" key="1">
    <source>
        <dbReference type="RuleBase" id="RU000411"/>
    </source>
</evidence>
<dbReference type="Gene3D" id="3.30.497.10">
    <property type="entry name" value="Antithrombin, subunit I, domain 2"/>
    <property type="match status" value="1"/>
</dbReference>
<feature type="compositionally biased region" description="Low complexity" evidence="2">
    <location>
        <begin position="69"/>
        <end position="84"/>
    </location>
</feature>
<comment type="caution">
    <text evidence="4">The sequence shown here is derived from an EMBL/GenBank/DDBJ whole genome shotgun (WGS) entry which is preliminary data.</text>
</comment>
<reference evidence="4" key="1">
    <citation type="journal article" name="BMC Genomics">
        <title>Long-read sequencing and de novo genome assembly of marine medaka (Oryzias melastigma).</title>
        <authorList>
            <person name="Liang P."/>
            <person name="Saqib H.S.A."/>
            <person name="Ni X."/>
            <person name="Shen Y."/>
        </authorList>
    </citation>
    <scope>NUCLEOTIDE SEQUENCE</scope>
    <source>
        <strain evidence="4">Bigg-433</strain>
    </source>
</reference>
<dbReference type="PANTHER" id="PTHR11461:SF290">
    <property type="entry name" value="SERINE (OR CYSTEINE) PEPTIDASE INHIBITOR, CLADE H, MEMBER 2"/>
    <property type="match status" value="1"/>
</dbReference>
<proteinExistence type="inferred from homology"/>
<feature type="compositionally biased region" description="Basic and acidic residues" evidence="2">
    <location>
        <begin position="53"/>
        <end position="65"/>
    </location>
</feature>
<dbReference type="InterPro" id="IPR042178">
    <property type="entry name" value="Serpin_sf_1"/>
</dbReference>
<gene>
    <name evidence="4" type="ORF">FQA47_025291</name>
</gene>
<dbReference type="InterPro" id="IPR036186">
    <property type="entry name" value="Serpin_sf"/>
</dbReference>
<dbReference type="GO" id="GO:0005783">
    <property type="term" value="C:endoplasmic reticulum"/>
    <property type="evidence" value="ECO:0007669"/>
    <property type="project" value="TreeGrafter"/>
</dbReference>
<dbReference type="InterPro" id="IPR023796">
    <property type="entry name" value="Serpin_dom"/>
</dbReference>
<dbReference type="Pfam" id="PF00079">
    <property type="entry name" value="Serpin"/>
    <property type="match status" value="1"/>
</dbReference>
<evidence type="ECO:0000259" key="3">
    <source>
        <dbReference type="SMART" id="SM00093"/>
    </source>
</evidence>
<feature type="compositionally biased region" description="Pro residues" evidence="2">
    <location>
        <begin position="85"/>
        <end position="94"/>
    </location>
</feature>
<dbReference type="SUPFAM" id="SSF56574">
    <property type="entry name" value="Serpins"/>
    <property type="match status" value="1"/>
</dbReference>
<dbReference type="Proteomes" id="UP000646548">
    <property type="component" value="Unassembled WGS sequence"/>
</dbReference>
<evidence type="ECO:0000313" key="5">
    <source>
        <dbReference type="Proteomes" id="UP000646548"/>
    </source>
</evidence>
<evidence type="ECO:0000256" key="2">
    <source>
        <dbReference type="SAM" id="MobiDB-lite"/>
    </source>
</evidence>
<dbReference type="GO" id="GO:0004867">
    <property type="term" value="F:serine-type endopeptidase inhibitor activity"/>
    <property type="evidence" value="ECO:0007669"/>
    <property type="project" value="InterPro"/>
</dbReference>
<dbReference type="InterPro" id="IPR000215">
    <property type="entry name" value="Serpin_fam"/>
</dbReference>
<protein>
    <submittedName>
        <fullName evidence="4">Serpin H1</fullName>
    </submittedName>
</protein>
<feature type="region of interest" description="Disordered" evidence="2">
    <location>
        <begin position="47"/>
        <end position="95"/>
    </location>
</feature>
<name>A0A834FSA7_ORYME</name>
<comment type="similarity">
    <text evidence="1">Belongs to the serpin family.</text>
</comment>
<evidence type="ECO:0000313" key="4">
    <source>
        <dbReference type="EMBL" id="KAF6739220.1"/>
    </source>
</evidence>
<dbReference type="GO" id="GO:0005615">
    <property type="term" value="C:extracellular space"/>
    <property type="evidence" value="ECO:0007669"/>
    <property type="project" value="InterPro"/>
</dbReference>
<dbReference type="GO" id="GO:0030199">
    <property type="term" value="P:collagen fibril organization"/>
    <property type="evidence" value="ECO:0007669"/>
    <property type="project" value="TreeGrafter"/>
</dbReference>
<organism evidence="4 5">
    <name type="scientific">Oryzias melastigma</name>
    <name type="common">Marine medaka</name>
    <dbReference type="NCBI Taxonomy" id="30732"/>
    <lineage>
        <taxon>Eukaryota</taxon>
        <taxon>Metazoa</taxon>
        <taxon>Chordata</taxon>
        <taxon>Craniata</taxon>
        <taxon>Vertebrata</taxon>
        <taxon>Euteleostomi</taxon>
        <taxon>Actinopterygii</taxon>
        <taxon>Neopterygii</taxon>
        <taxon>Teleostei</taxon>
        <taxon>Neoteleostei</taxon>
        <taxon>Acanthomorphata</taxon>
        <taxon>Ovalentaria</taxon>
        <taxon>Atherinomorphae</taxon>
        <taxon>Beloniformes</taxon>
        <taxon>Adrianichthyidae</taxon>
        <taxon>Oryziinae</taxon>
        <taxon>Oryzias</taxon>
    </lineage>
</organism>
<dbReference type="InterPro" id="IPR023795">
    <property type="entry name" value="Serpin_CS"/>
</dbReference>
<feature type="domain" description="Serpin" evidence="3">
    <location>
        <begin position="103"/>
        <end position="459"/>
    </location>
</feature>
<dbReference type="Gene3D" id="2.30.39.10">
    <property type="entry name" value="Alpha-1-antitrypsin, domain 1"/>
    <property type="match status" value="1"/>
</dbReference>
<sequence length="468" mass="50467">MTAFARRDQLNFSVQPIRHDSTSWLLANSQPEDISCCESICTDDGGEGYPSHEGVHVPEGVESRTEAGTSLTHSSSTSSKSPTGSAPPPPPPLVSDPSWALGLRLYRALRSPSSSVNTLFSPLLLASSLKALTEASSGKTSTQLQALLQPESPLKTSEGDLSGALKRFTEADRTSFHLRWSSAVFTKQAPAVRPAFVKESQSKFGLQHQTLGKGDPSADLKQLSDWAKAGTGGLEGAPLEAGIKAKAGAVILANALHFKGLWEREFSEDNKDLRTFLGWKYTKVVMMHRAGLFRFHEDMENMVQVLEVPLSGGQASAVFLMPFHVENLARLDKLLSLELLTKWLGRTNVTSVAISMPKANITSTLSLQKALSGLGLTDAWDQKAADFSGVSDKGKGKLHLGAVLHWASMELAPQAGKGEVDVEENVGRPKLFYADHPFVVLIRDNATGALLLMGALDYAEGELLHDEL</sequence>
<accession>A0A834FSA7</accession>
<dbReference type="InterPro" id="IPR042185">
    <property type="entry name" value="Serpin_sf_2"/>
</dbReference>
<dbReference type="SMART" id="SM00093">
    <property type="entry name" value="SERPIN"/>
    <property type="match status" value="1"/>
</dbReference>
<dbReference type="PANTHER" id="PTHR11461">
    <property type="entry name" value="SERINE PROTEASE INHIBITOR, SERPIN"/>
    <property type="match status" value="1"/>
</dbReference>
<dbReference type="PROSITE" id="PS00284">
    <property type="entry name" value="SERPIN"/>
    <property type="match status" value="1"/>
</dbReference>
<dbReference type="AlphaFoldDB" id="A0A834FSA7"/>